<feature type="transmembrane region" description="Helical" evidence="9">
    <location>
        <begin position="470"/>
        <end position="497"/>
    </location>
</feature>
<dbReference type="PANTHER" id="PTHR32063">
    <property type="match status" value="1"/>
</dbReference>
<dbReference type="InterPro" id="IPR001036">
    <property type="entry name" value="Acrflvin-R"/>
</dbReference>
<dbReference type="NCBIfam" id="TIGR00915">
    <property type="entry name" value="2A0602"/>
    <property type="match status" value="1"/>
</dbReference>
<dbReference type="NCBIfam" id="NF000282">
    <property type="entry name" value="RND_permease_1"/>
    <property type="match status" value="1"/>
</dbReference>
<evidence type="ECO:0000313" key="11">
    <source>
        <dbReference type="EMBL" id="ANH73235.1"/>
    </source>
</evidence>
<dbReference type="FunFam" id="3.30.70.1430:FF:000002">
    <property type="entry name" value="Efflux pump membrane transporter"/>
    <property type="match status" value="1"/>
</dbReference>
<evidence type="ECO:0000256" key="5">
    <source>
        <dbReference type="ARBA" id="ARBA00022519"/>
    </source>
</evidence>
<dbReference type="Gene3D" id="3.30.70.1430">
    <property type="entry name" value="Multidrug efflux transporter AcrB pore domain"/>
    <property type="match status" value="2"/>
</dbReference>
<dbReference type="RefSeq" id="WP_021195450.1">
    <property type="nucleotide sequence ID" value="NZ_CP012605.1"/>
</dbReference>
<dbReference type="Gene3D" id="1.20.1640.10">
    <property type="entry name" value="Multidrug efflux transporter AcrB transmembrane domain"/>
    <property type="match status" value="2"/>
</dbReference>
<feature type="transmembrane region" description="Helical" evidence="9">
    <location>
        <begin position="971"/>
        <end position="992"/>
    </location>
</feature>
<evidence type="ECO:0000256" key="1">
    <source>
        <dbReference type="ARBA" id="ARBA00004429"/>
    </source>
</evidence>
<protein>
    <recommendedName>
        <fullName evidence="9">Efflux pump membrane transporter</fullName>
    </recommendedName>
</protein>
<dbReference type="PROSITE" id="PS50156">
    <property type="entry name" value="SSD"/>
    <property type="match status" value="1"/>
</dbReference>
<reference evidence="11 12" key="1">
    <citation type="submission" date="2015-09" db="EMBL/GenBank/DDBJ databases">
        <authorList>
            <person name="Xu Y."/>
            <person name="Nagy A."/>
            <person name="Liu N.T."/>
            <person name="Nou X."/>
        </authorList>
    </citation>
    <scope>NUCLEOTIDE SEQUENCE [LARGE SCALE GENOMIC DNA]</scope>
    <source>
        <strain evidence="11 12">FC1138</strain>
    </source>
</reference>
<dbReference type="SUPFAM" id="SSF82693">
    <property type="entry name" value="Multidrug efflux transporter AcrB pore domain, PN1, PN2, PC1 and PC2 subdomains"/>
    <property type="match status" value="3"/>
</dbReference>
<keyword evidence="4" id="KW-1003">Cell membrane</keyword>
<accession>A0AAC9FRS7</accession>
<keyword evidence="8 9" id="KW-0472">Membrane</keyword>
<evidence type="ECO:0000256" key="8">
    <source>
        <dbReference type="ARBA" id="ARBA00023136"/>
    </source>
</evidence>
<evidence type="ECO:0000256" key="4">
    <source>
        <dbReference type="ARBA" id="ARBA00022475"/>
    </source>
</evidence>
<dbReference type="Proteomes" id="UP000077927">
    <property type="component" value="Chromosome 1"/>
</dbReference>
<feature type="transmembrane region" description="Helical" evidence="9">
    <location>
        <begin position="366"/>
        <end position="386"/>
    </location>
</feature>
<organism evidence="11 12">
    <name type="scientific">Ralstonia insidiosa</name>
    <dbReference type="NCBI Taxonomy" id="190721"/>
    <lineage>
        <taxon>Bacteria</taxon>
        <taxon>Pseudomonadati</taxon>
        <taxon>Pseudomonadota</taxon>
        <taxon>Betaproteobacteria</taxon>
        <taxon>Burkholderiales</taxon>
        <taxon>Burkholderiaceae</taxon>
        <taxon>Ralstonia</taxon>
    </lineage>
</organism>
<evidence type="ECO:0000256" key="7">
    <source>
        <dbReference type="ARBA" id="ARBA00022989"/>
    </source>
</evidence>
<feature type="transmembrane region" description="Helical" evidence="9">
    <location>
        <begin position="998"/>
        <end position="1025"/>
    </location>
</feature>
<dbReference type="GO" id="GO:0009636">
    <property type="term" value="P:response to toxic substance"/>
    <property type="evidence" value="ECO:0007669"/>
    <property type="project" value="UniProtKB-ARBA"/>
</dbReference>
<dbReference type="InterPro" id="IPR027463">
    <property type="entry name" value="AcrB_DN_DC_subdom"/>
</dbReference>
<sequence length="1051" mass="112008">MARFFIDRPVFAWVIAVAIILAGLLALPSLPVAQYPNIAPPNVSISANYPGASARTAESAVTAIIEREMNGAPGLLYMSSSSDAAGNVSINLSFKQGTSPDLAAVEVQNRLKIVEERLPEVVRRNGIRIEKAAENYMMYLSLTAERGRFDGIDLGDLASSDLIPQLRRVPGVGTAQLFDAEYAMRIWPDADKLTALGLTAGDLSDAVRRYNARITVGEIGSGAVPGSAPINASITGDDGLTTPDAFGQIPLRADAQGRMVLLRDVARVELGGSDYLYLSRMNGKPATTIGIKLAPGANAVGVAKRVRAVLDEAQAHFPPGVRYEVAYDSSRFVGIAIEQVVKTLLEAVVLVFLVMMLFMQNLRATLIPTLVVPIALLGTFAVMLPMGFSINVLTLFGLVLAIGILVDDAIVVVENVERVMHEEGLSPRDATAKAMRQISGAIVGISLVLTAVFVPMAFFGGAVGNIYRQFSLSLAVSMVFSAFLALTLTPALCATLLKPVEPGHSTERKGFFGAFNRGFGRLTARYQGGVAKLLTRTGRALIVYGAIIGVVVLLFMRLPTAFLPEEDTGEFMTVVMLPTGATQAQTLDVVREAEHYFMTKEPAVASTLAITGFSLYGNGQNAAMLFLTLKEWKHRKGDDQHVDAVVARANAAFGKIKGTMVMAMNSPALPELGSKPGFDLRLQDRGGAGYERLAQARDHVLAAAAKHPALSDVTFAGQGDAPQILIDVDRKKALSMGVSIDDINRTLAVMFGSDYAGDFVYRNQVRRVIVQADGKQRVSVEQLGRMHVRNAAGAMVPLSAFTTAKWIVGPLKLDRYNGFPAMSITGSPAPGHSSGEAMAAMESIVRDLPDGFGYEWTGQSFEERLSGAQAPALFALSILVVFLCLAALYESWSIPLAVMLVVPLGVFGALLGATLRFLPNDIYFKVGLIATIGLSAKNAILIIEVAKDLVAQGMGLIEATLEAARLRFRPIVMTSLAFAFGVVPLAMATGAASASQRAIGTGVLGGIITATVLAVFLVPVFFVVVRRVFKGSERQRRLDAAHEHETAGPAA</sequence>
<dbReference type="Pfam" id="PF00873">
    <property type="entry name" value="ACR_tran"/>
    <property type="match status" value="1"/>
</dbReference>
<evidence type="ECO:0000259" key="10">
    <source>
        <dbReference type="PROSITE" id="PS50156"/>
    </source>
</evidence>
<dbReference type="Gene3D" id="3.30.70.1320">
    <property type="entry name" value="Multidrug efflux transporter AcrB pore domain like"/>
    <property type="match status" value="1"/>
</dbReference>
<comment type="caution">
    <text evidence="9">Lacks conserved residue(s) required for the propagation of feature annotation.</text>
</comment>
<feature type="transmembrane region" description="Helical" evidence="9">
    <location>
        <begin position="434"/>
        <end position="458"/>
    </location>
</feature>
<gene>
    <name evidence="11" type="ORF">ACS15_2427</name>
</gene>
<evidence type="ECO:0000256" key="2">
    <source>
        <dbReference type="ARBA" id="ARBA00010942"/>
    </source>
</evidence>
<feature type="transmembrane region" description="Helical" evidence="9">
    <location>
        <begin position="340"/>
        <end position="359"/>
    </location>
</feature>
<dbReference type="PRINTS" id="PR00702">
    <property type="entry name" value="ACRIFLAVINRP"/>
</dbReference>
<dbReference type="AlphaFoldDB" id="A0AAC9FRS7"/>
<feature type="transmembrane region" description="Helical" evidence="9">
    <location>
        <begin position="392"/>
        <end position="413"/>
    </location>
</feature>
<dbReference type="SUPFAM" id="SSF82714">
    <property type="entry name" value="Multidrug efflux transporter AcrB TolC docking domain, DN and DC subdomains"/>
    <property type="match status" value="2"/>
</dbReference>
<feature type="transmembrane region" description="Helical" evidence="9">
    <location>
        <begin position="541"/>
        <end position="562"/>
    </location>
</feature>
<dbReference type="Gene3D" id="3.30.2090.10">
    <property type="entry name" value="Multidrug efflux transporter AcrB TolC docking domain, DN and DC subdomains"/>
    <property type="match status" value="2"/>
</dbReference>
<dbReference type="GO" id="GO:0005886">
    <property type="term" value="C:plasma membrane"/>
    <property type="evidence" value="ECO:0007669"/>
    <property type="project" value="UniProtKB-SubCell"/>
</dbReference>
<dbReference type="InterPro" id="IPR004764">
    <property type="entry name" value="MdtF-like"/>
</dbReference>
<evidence type="ECO:0000256" key="9">
    <source>
        <dbReference type="RuleBase" id="RU364070"/>
    </source>
</evidence>
<keyword evidence="5 9" id="KW-0997">Cell inner membrane</keyword>
<dbReference type="InterPro" id="IPR000731">
    <property type="entry name" value="SSD"/>
</dbReference>
<dbReference type="FunFam" id="3.30.70.1430:FF:000001">
    <property type="entry name" value="Efflux pump membrane transporter"/>
    <property type="match status" value="1"/>
</dbReference>
<dbReference type="GO" id="GO:0042910">
    <property type="term" value="F:xenobiotic transmembrane transporter activity"/>
    <property type="evidence" value="ECO:0007669"/>
    <property type="project" value="TreeGrafter"/>
</dbReference>
<feature type="transmembrane region" description="Helical" evidence="9">
    <location>
        <begin position="870"/>
        <end position="889"/>
    </location>
</feature>
<dbReference type="FunFam" id="1.20.1640.10:FF:000001">
    <property type="entry name" value="Efflux pump membrane transporter"/>
    <property type="match status" value="1"/>
</dbReference>
<evidence type="ECO:0000256" key="6">
    <source>
        <dbReference type="ARBA" id="ARBA00022692"/>
    </source>
</evidence>
<dbReference type="PANTHER" id="PTHR32063:SF10">
    <property type="entry name" value="EFFLUX PUMP MEMBRANE TRANSPORTER"/>
    <property type="match status" value="1"/>
</dbReference>
<proteinExistence type="inferred from homology"/>
<comment type="subcellular location">
    <subcellularLocation>
        <location evidence="1 9">Cell inner membrane</location>
        <topology evidence="1 9">Multi-pass membrane protein</topology>
    </subcellularLocation>
</comment>
<keyword evidence="3 9" id="KW-0813">Transport</keyword>
<keyword evidence="6 9" id="KW-0812">Transmembrane</keyword>
<dbReference type="GO" id="GO:0015562">
    <property type="term" value="F:efflux transmembrane transporter activity"/>
    <property type="evidence" value="ECO:0007669"/>
    <property type="project" value="InterPro"/>
</dbReference>
<dbReference type="EMBL" id="CP012605">
    <property type="protein sequence ID" value="ANH73235.1"/>
    <property type="molecule type" value="Genomic_DNA"/>
</dbReference>
<feature type="domain" description="SSD" evidence="10">
    <location>
        <begin position="370"/>
        <end position="495"/>
    </location>
</feature>
<evidence type="ECO:0000256" key="3">
    <source>
        <dbReference type="ARBA" id="ARBA00022448"/>
    </source>
</evidence>
<dbReference type="SUPFAM" id="SSF82866">
    <property type="entry name" value="Multidrug efflux transporter AcrB transmembrane domain"/>
    <property type="match status" value="2"/>
</dbReference>
<comment type="similarity">
    <text evidence="2 9">Belongs to the resistance-nodulation-cell division (RND) (TC 2.A.6) family.</text>
</comment>
<dbReference type="Gene3D" id="3.30.70.1440">
    <property type="entry name" value="Multidrug efflux transporter AcrB pore domain"/>
    <property type="match status" value="1"/>
</dbReference>
<dbReference type="KEGG" id="rin:ACS15_2427"/>
<evidence type="ECO:0000313" key="12">
    <source>
        <dbReference type="Proteomes" id="UP000077927"/>
    </source>
</evidence>
<feature type="transmembrane region" description="Helical" evidence="9">
    <location>
        <begin position="895"/>
        <end position="918"/>
    </location>
</feature>
<keyword evidence="7 9" id="KW-1133">Transmembrane helix</keyword>
<name>A0AAC9FRS7_9RALS</name>